<evidence type="ECO:0000256" key="2">
    <source>
        <dbReference type="ARBA" id="ARBA00022448"/>
    </source>
</evidence>
<dbReference type="HAMAP" id="MF_01416">
    <property type="entry name" value="ATP_synth_delta_bact"/>
    <property type="match status" value="1"/>
</dbReference>
<keyword evidence="8" id="KW-0139">CF(1)</keyword>
<dbReference type="NCBIfam" id="TIGR01145">
    <property type="entry name" value="ATP_synt_delta"/>
    <property type="match status" value="1"/>
</dbReference>
<keyword evidence="10" id="KW-1185">Reference proteome</keyword>
<dbReference type="InterPro" id="IPR000711">
    <property type="entry name" value="ATPase_OSCP/dsu"/>
</dbReference>
<keyword evidence="4 8" id="KW-0375">Hydrogen ion transport</keyword>
<dbReference type="PRINTS" id="PR00125">
    <property type="entry name" value="ATPASEDELTA"/>
</dbReference>
<protein>
    <recommendedName>
        <fullName evidence="8">ATP synthase subunit delta</fullName>
    </recommendedName>
    <alternativeName>
        <fullName evidence="8">ATP synthase F(1) sector subunit delta</fullName>
    </alternativeName>
    <alternativeName>
        <fullName evidence="8">F-type ATPase subunit delta</fullName>
        <shortName evidence="8">F-ATPase subunit delta</shortName>
    </alternativeName>
</protein>
<accession>A0A2N8LDC6</accession>
<dbReference type="OrthoDB" id="9802471at2"/>
<comment type="similarity">
    <text evidence="8">Belongs to the ATPase delta chain family.</text>
</comment>
<comment type="subcellular location">
    <subcellularLocation>
        <location evidence="8">Cell membrane</location>
        <topology evidence="8">Peripheral membrane protein</topology>
    </subcellularLocation>
    <subcellularLocation>
        <location evidence="1">Membrane</location>
    </subcellularLocation>
</comment>
<dbReference type="GO" id="GO:0045259">
    <property type="term" value="C:proton-transporting ATP synthase complex"/>
    <property type="evidence" value="ECO:0007669"/>
    <property type="project" value="UniProtKB-KW"/>
</dbReference>
<evidence type="ECO:0000313" key="10">
    <source>
        <dbReference type="Proteomes" id="UP000235963"/>
    </source>
</evidence>
<dbReference type="RefSeq" id="WP_102776986.1">
    <property type="nucleotide sequence ID" value="NZ_CBCSGP010000008.1"/>
</dbReference>
<dbReference type="NCBIfam" id="NF004401">
    <property type="entry name" value="PRK05758.2-1"/>
    <property type="match status" value="1"/>
</dbReference>
<keyword evidence="5 8" id="KW-0406">Ion transport</keyword>
<reference evidence="9 10" key="1">
    <citation type="submission" date="2015-12" db="EMBL/GenBank/DDBJ databases">
        <title>Streptococcus penaeicida sp. nov.</title>
        <authorList>
            <person name="Gomez-Gil B."/>
            <person name="Morales-Covarrubias M."/>
        </authorList>
    </citation>
    <scope>NUCLEOTIDE SEQUENCE [LARGE SCALE GENOMIC DNA]</scope>
    <source>
        <strain evidence="9 10">CAIM 1838</strain>
    </source>
</reference>
<comment type="function">
    <text evidence="8">This protein is part of the stalk that links CF(0) to CF(1). It either transmits conformational changes from CF(0) to CF(1) or is implicated in proton conduction.</text>
</comment>
<keyword evidence="3 8" id="KW-1003">Cell membrane</keyword>
<dbReference type="GO" id="GO:0005886">
    <property type="term" value="C:plasma membrane"/>
    <property type="evidence" value="ECO:0007669"/>
    <property type="project" value="UniProtKB-SubCell"/>
</dbReference>
<sequence length="178" mass="20124">MTKKEQALVAQYAKSLVEVAVERDSLESVKSELLTLLDIFKTTDLDQSLSSLAVSQAEKAQLIGLLKNTSSVYVNNLLEVILVNQREAFLYEILKEAVRKIEQVTNEYDVKVISAIPLTEEQKSRIQSLVAQKLGMKTSRLIEVIDENIIGGFIIQVNNKVIDTSVRQQLREFKMKLK</sequence>
<dbReference type="GO" id="GO:0046933">
    <property type="term" value="F:proton-transporting ATP synthase activity, rotational mechanism"/>
    <property type="evidence" value="ECO:0007669"/>
    <property type="project" value="UniProtKB-UniRule"/>
</dbReference>
<keyword evidence="6 8" id="KW-0472">Membrane</keyword>
<evidence type="ECO:0000256" key="1">
    <source>
        <dbReference type="ARBA" id="ARBA00004370"/>
    </source>
</evidence>
<name>A0A2N8LDC6_9STRE</name>
<comment type="function">
    <text evidence="8">F(1)F(0) ATP synthase produces ATP from ADP in the presence of a proton or sodium gradient. F-type ATPases consist of two structural domains, F(1) containing the extramembraneous catalytic core and F(0) containing the membrane proton channel, linked together by a central stalk and a peripheral stalk. During catalysis, ATP synthesis in the catalytic domain of F(1) is coupled via a rotary mechanism of the central stalk subunits to proton translocation.</text>
</comment>
<proteinExistence type="inferred from homology"/>
<dbReference type="AlphaFoldDB" id="A0A2N8LDC6"/>
<dbReference type="Proteomes" id="UP000235963">
    <property type="component" value="Unassembled WGS sequence"/>
</dbReference>
<comment type="caution">
    <text evidence="9">The sequence shown here is derived from an EMBL/GenBank/DDBJ whole genome shotgun (WGS) entry which is preliminary data.</text>
</comment>
<evidence type="ECO:0000256" key="5">
    <source>
        <dbReference type="ARBA" id="ARBA00023065"/>
    </source>
</evidence>
<evidence type="ECO:0000256" key="3">
    <source>
        <dbReference type="ARBA" id="ARBA00022475"/>
    </source>
</evidence>
<evidence type="ECO:0000256" key="4">
    <source>
        <dbReference type="ARBA" id="ARBA00022781"/>
    </source>
</evidence>
<dbReference type="SUPFAM" id="SSF47928">
    <property type="entry name" value="N-terminal domain of the delta subunit of the F1F0-ATP synthase"/>
    <property type="match status" value="1"/>
</dbReference>
<dbReference type="PANTHER" id="PTHR11910">
    <property type="entry name" value="ATP SYNTHASE DELTA CHAIN"/>
    <property type="match status" value="1"/>
</dbReference>
<evidence type="ECO:0000256" key="8">
    <source>
        <dbReference type="HAMAP-Rule" id="MF_01416"/>
    </source>
</evidence>
<organism evidence="9 10">
    <name type="scientific">Streptococcus penaeicida</name>
    <dbReference type="NCBI Taxonomy" id="1765960"/>
    <lineage>
        <taxon>Bacteria</taxon>
        <taxon>Bacillati</taxon>
        <taxon>Bacillota</taxon>
        <taxon>Bacilli</taxon>
        <taxon>Lactobacillales</taxon>
        <taxon>Streptococcaceae</taxon>
        <taxon>Streptococcus</taxon>
    </lineage>
</organism>
<dbReference type="Pfam" id="PF00213">
    <property type="entry name" value="OSCP"/>
    <property type="match status" value="1"/>
</dbReference>
<keyword evidence="7 8" id="KW-0066">ATP synthesis</keyword>
<dbReference type="Gene3D" id="1.10.520.20">
    <property type="entry name" value="N-terminal domain of the delta subunit of the F1F0-ATP synthase"/>
    <property type="match status" value="1"/>
</dbReference>
<gene>
    <name evidence="8" type="primary">atpH</name>
    <name evidence="9" type="ORF">AT575_02315</name>
</gene>
<evidence type="ECO:0000313" key="9">
    <source>
        <dbReference type="EMBL" id="PND48160.1"/>
    </source>
</evidence>
<evidence type="ECO:0000256" key="7">
    <source>
        <dbReference type="ARBA" id="ARBA00023310"/>
    </source>
</evidence>
<evidence type="ECO:0000256" key="6">
    <source>
        <dbReference type="ARBA" id="ARBA00023136"/>
    </source>
</evidence>
<dbReference type="InterPro" id="IPR026015">
    <property type="entry name" value="ATP_synth_OSCP/delta_N_sf"/>
</dbReference>
<keyword evidence="2 8" id="KW-0813">Transport</keyword>
<dbReference type="EMBL" id="LOCM01000011">
    <property type="protein sequence ID" value="PND48160.1"/>
    <property type="molecule type" value="Genomic_DNA"/>
</dbReference>